<name>A0A6L7GVN2_9ACTN</name>
<comment type="caution">
    <text evidence="1">The sequence shown here is derived from an EMBL/GenBank/DDBJ whole genome shotgun (WGS) entry which is preliminary data.</text>
</comment>
<gene>
    <name evidence="1" type="ORF">GIY30_17325</name>
</gene>
<keyword evidence="2" id="KW-1185">Reference proteome</keyword>
<dbReference type="InterPro" id="IPR024747">
    <property type="entry name" value="Pyridox_Oxase-rel"/>
</dbReference>
<evidence type="ECO:0000313" key="2">
    <source>
        <dbReference type="Proteomes" id="UP000475545"/>
    </source>
</evidence>
<dbReference type="Gene3D" id="2.30.110.10">
    <property type="entry name" value="Electron Transport, Fmn-binding Protein, Chain A"/>
    <property type="match status" value="1"/>
</dbReference>
<dbReference type="EMBL" id="WMBR01000004">
    <property type="protein sequence ID" value="MXP23101.1"/>
    <property type="molecule type" value="Genomic_DNA"/>
</dbReference>
<protein>
    <submittedName>
        <fullName evidence="1">Pyridoxamine 5'-phosphate oxidase family protein</fullName>
    </submittedName>
</protein>
<dbReference type="Pfam" id="PF12900">
    <property type="entry name" value="Pyridox_ox_2"/>
    <property type="match status" value="1"/>
</dbReference>
<dbReference type="Proteomes" id="UP000475545">
    <property type="component" value="Unassembled WGS sequence"/>
</dbReference>
<dbReference type="SUPFAM" id="SSF50475">
    <property type="entry name" value="FMN-binding split barrel"/>
    <property type="match status" value="1"/>
</dbReference>
<sequence>MVDNAVQELSVEEAWELLGSAELGRIALSVDGHPDIYPVNYFAGDGRITLRTGEGTKLTEIVLNENVAFEADDHSEQDAWSVVAKGTARVLVSMSEINAADELPLRPWIPTMKYNYVEISVSEISGRRYLFGPEPERYPV</sequence>
<reference evidence="1 2" key="1">
    <citation type="submission" date="2019-11" db="EMBL/GenBank/DDBJ databases">
        <title>Gordonia sp. nov., a novel actinobacterium isolated from mangrove soil in Hainan.</title>
        <authorList>
            <person name="Huang X."/>
            <person name="Xie Y."/>
            <person name="Chu X."/>
            <person name="Xiao K."/>
        </authorList>
    </citation>
    <scope>NUCLEOTIDE SEQUENCE [LARGE SCALE GENOMIC DNA]</scope>
    <source>
        <strain evidence="1 2">HNM0687</strain>
    </source>
</reference>
<organism evidence="1 2">
    <name type="scientific">Gordonia mangrovi</name>
    <dbReference type="NCBI Taxonomy" id="2665643"/>
    <lineage>
        <taxon>Bacteria</taxon>
        <taxon>Bacillati</taxon>
        <taxon>Actinomycetota</taxon>
        <taxon>Actinomycetes</taxon>
        <taxon>Mycobacteriales</taxon>
        <taxon>Gordoniaceae</taxon>
        <taxon>Gordonia</taxon>
    </lineage>
</organism>
<dbReference type="RefSeq" id="WP_160903402.1">
    <property type="nucleotide sequence ID" value="NZ_CP102850.1"/>
</dbReference>
<proteinExistence type="predicted"/>
<dbReference type="AlphaFoldDB" id="A0A6L7GVN2"/>
<evidence type="ECO:0000313" key="1">
    <source>
        <dbReference type="EMBL" id="MXP23101.1"/>
    </source>
</evidence>
<accession>A0A6L7GVN2</accession>
<dbReference type="InterPro" id="IPR012349">
    <property type="entry name" value="Split_barrel_FMN-bd"/>
</dbReference>